<dbReference type="GO" id="GO:0005737">
    <property type="term" value="C:cytoplasm"/>
    <property type="evidence" value="ECO:0007669"/>
    <property type="project" value="TreeGrafter"/>
</dbReference>
<dbReference type="RefSeq" id="WP_058372352.1">
    <property type="nucleotide sequence ID" value="NZ_CP011034.1"/>
</dbReference>
<evidence type="ECO:0000313" key="5">
    <source>
        <dbReference type="EMBL" id="ALS31601.1"/>
    </source>
</evidence>
<evidence type="ECO:0000256" key="3">
    <source>
        <dbReference type="ARBA" id="ARBA00038502"/>
    </source>
</evidence>
<evidence type="ECO:0000259" key="4">
    <source>
        <dbReference type="PROSITE" id="PS51186"/>
    </source>
</evidence>
<protein>
    <submittedName>
        <fullName evidence="5">Ribosomal-protein-alanine N-acetyltransferase</fullName>
    </submittedName>
</protein>
<reference evidence="5 6" key="1">
    <citation type="submission" date="2015-03" db="EMBL/GenBank/DDBJ databases">
        <authorList>
            <person name="Murphy D."/>
        </authorList>
    </citation>
    <scope>NUCLEOTIDE SEQUENCE [LARGE SCALE GENOMIC DNA]</scope>
    <source>
        <strain evidence="5 6">KMM 520</strain>
    </source>
</reference>
<dbReference type="InterPro" id="IPR051531">
    <property type="entry name" value="N-acetyltransferase"/>
</dbReference>
<dbReference type="Pfam" id="PF13302">
    <property type="entry name" value="Acetyltransf_3"/>
    <property type="match status" value="1"/>
</dbReference>
<feature type="domain" description="N-acetyltransferase" evidence="4">
    <location>
        <begin position="1"/>
        <end position="159"/>
    </location>
</feature>
<sequence length="168" mass="18755">MIFETLSVKHLAMLLQFESENKAWFESMLPPREDYFYRDLGIKMHIYDAIINMQLGTHYSGVLIVNEQIVARANLKDITGQTNTAAVGYRVAKNSIGKGYASFCLNELISIAAQHYAVNQLEALVLDNNPASKAVLLKCGFKAQSHKDNYMTINGLTLGVTHFSRAPI</sequence>
<evidence type="ECO:0000256" key="1">
    <source>
        <dbReference type="ARBA" id="ARBA00022679"/>
    </source>
</evidence>
<organism evidence="5">
    <name type="scientific">Pseudoalteromonas translucida KMM 520</name>
    <dbReference type="NCBI Taxonomy" id="1315283"/>
    <lineage>
        <taxon>Bacteria</taxon>
        <taxon>Pseudomonadati</taxon>
        <taxon>Pseudomonadota</taxon>
        <taxon>Gammaproteobacteria</taxon>
        <taxon>Alteromonadales</taxon>
        <taxon>Pseudoalteromonadaceae</taxon>
        <taxon>Pseudoalteromonas</taxon>
    </lineage>
</organism>
<dbReference type="PATRIC" id="fig|1315283.4.peg.194"/>
<name>A0A0U2WVH1_9GAMM</name>
<evidence type="ECO:0000313" key="6">
    <source>
        <dbReference type="Proteomes" id="UP000065261"/>
    </source>
</evidence>
<keyword evidence="2" id="KW-0012">Acyltransferase</keyword>
<evidence type="ECO:0000256" key="2">
    <source>
        <dbReference type="ARBA" id="ARBA00023315"/>
    </source>
</evidence>
<dbReference type="OrthoDB" id="9801656at2"/>
<accession>A0A0U2WVH1</accession>
<dbReference type="Proteomes" id="UP000065261">
    <property type="component" value="Chromosome I"/>
</dbReference>
<dbReference type="InterPro" id="IPR016181">
    <property type="entry name" value="Acyl_CoA_acyltransferase"/>
</dbReference>
<dbReference type="AlphaFoldDB" id="A0A0U2WVH1"/>
<comment type="similarity">
    <text evidence="3">Belongs to the acetyltransferase family. RimJ subfamily.</text>
</comment>
<dbReference type="PROSITE" id="PS51186">
    <property type="entry name" value="GNAT"/>
    <property type="match status" value="1"/>
</dbReference>
<dbReference type="PANTHER" id="PTHR43792">
    <property type="entry name" value="GNAT FAMILY, PUTATIVE (AFU_ORTHOLOGUE AFUA_3G00765)-RELATED-RELATED"/>
    <property type="match status" value="1"/>
</dbReference>
<dbReference type="PANTHER" id="PTHR43792:SF8">
    <property type="entry name" value="[RIBOSOMAL PROTEIN US5]-ALANINE N-ACETYLTRANSFERASE"/>
    <property type="match status" value="1"/>
</dbReference>
<proteinExistence type="inferred from homology"/>
<dbReference type="GO" id="GO:0008999">
    <property type="term" value="F:protein-N-terminal-alanine acetyltransferase activity"/>
    <property type="evidence" value="ECO:0007669"/>
    <property type="project" value="TreeGrafter"/>
</dbReference>
<dbReference type="SUPFAM" id="SSF55729">
    <property type="entry name" value="Acyl-CoA N-acyltransferases (Nat)"/>
    <property type="match status" value="1"/>
</dbReference>
<dbReference type="InterPro" id="IPR000182">
    <property type="entry name" value="GNAT_dom"/>
</dbReference>
<dbReference type="Gene3D" id="3.40.630.30">
    <property type="match status" value="1"/>
</dbReference>
<dbReference type="EMBL" id="CP011034">
    <property type="protein sequence ID" value="ALS31601.1"/>
    <property type="molecule type" value="Genomic_DNA"/>
</dbReference>
<keyword evidence="1 5" id="KW-0808">Transferase</keyword>
<gene>
    <name evidence="5" type="ORF">PTRA_a0222</name>
</gene>
<dbReference type="KEGG" id="ptn:PTRA_a0222"/>